<dbReference type="EMBL" id="WNXD01000001">
    <property type="protein sequence ID" value="MBB2144937.1"/>
    <property type="molecule type" value="Genomic_DNA"/>
</dbReference>
<reference evidence="2" key="1">
    <citation type="submission" date="2019-11" db="EMBL/GenBank/DDBJ databases">
        <title>Description of Pedobacter sp. LMG 31464T.</title>
        <authorList>
            <person name="Carlier A."/>
            <person name="Qi S."/>
            <person name="Vandamme P."/>
        </authorList>
    </citation>
    <scope>NUCLEOTIDE SEQUENCE</scope>
    <source>
        <strain evidence="2">LMG 31464</strain>
    </source>
</reference>
<organism evidence="2 3">
    <name type="scientific">Pedobacter planticolens</name>
    <dbReference type="NCBI Taxonomy" id="2679964"/>
    <lineage>
        <taxon>Bacteria</taxon>
        <taxon>Pseudomonadati</taxon>
        <taxon>Bacteroidota</taxon>
        <taxon>Sphingobacteriia</taxon>
        <taxon>Sphingobacteriales</taxon>
        <taxon>Sphingobacteriaceae</taxon>
        <taxon>Pedobacter</taxon>
    </lineage>
</organism>
<comment type="caution">
    <text evidence="2">The sequence shown here is derived from an EMBL/GenBank/DDBJ whole genome shotgun (WGS) entry which is preliminary data.</text>
</comment>
<dbReference type="RefSeq" id="WP_182921604.1">
    <property type="nucleotide sequence ID" value="NZ_WNXD01000001.1"/>
</dbReference>
<feature type="domain" description="Lipocalin-like" evidence="1">
    <location>
        <begin position="33"/>
        <end position="117"/>
    </location>
</feature>
<evidence type="ECO:0000313" key="3">
    <source>
        <dbReference type="Proteomes" id="UP000601055"/>
    </source>
</evidence>
<evidence type="ECO:0000259" key="1">
    <source>
        <dbReference type="Pfam" id="PF13648"/>
    </source>
</evidence>
<accession>A0A923DZW1</accession>
<proteinExistence type="predicted"/>
<dbReference type="PROSITE" id="PS51257">
    <property type="entry name" value="PROKAR_LIPOPROTEIN"/>
    <property type="match status" value="1"/>
</dbReference>
<dbReference type="Proteomes" id="UP000601055">
    <property type="component" value="Unassembled WGS sequence"/>
</dbReference>
<name>A0A923DZW1_9SPHI</name>
<sequence length="137" mass="15570">MKVKPILTLLVFSLIGYSCKKEKSDSLSLLTSKKWRTTRSVYEGPSKLSMFSECEIGDIYTFSANSLTVKQSQPNCSTRQFTTTSGFNYTLDFTSNTIISEDGIYYYISSLTTDTLKMHQKISYGTSTVKIQYIFIH</sequence>
<evidence type="ECO:0000313" key="2">
    <source>
        <dbReference type="EMBL" id="MBB2144937.1"/>
    </source>
</evidence>
<keyword evidence="3" id="KW-1185">Reference proteome</keyword>
<protein>
    <recommendedName>
        <fullName evidence="1">Lipocalin-like domain-containing protein</fullName>
    </recommendedName>
</protein>
<gene>
    <name evidence="2" type="ORF">GM921_05555</name>
</gene>
<dbReference type="AlphaFoldDB" id="A0A923DZW1"/>
<dbReference type="InterPro" id="IPR024311">
    <property type="entry name" value="Lipocalin-like"/>
</dbReference>
<dbReference type="Pfam" id="PF13648">
    <property type="entry name" value="Lipocalin_4"/>
    <property type="match status" value="1"/>
</dbReference>